<dbReference type="EMBL" id="METM01000027">
    <property type="protein sequence ID" value="OGB89307.1"/>
    <property type="molecule type" value="Genomic_DNA"/>
</dbReference>
<dbReference type="GO" id="GO:0005737">
    <property type="term" value="C:cytoplasm"/>
    <property type="evidence" value="ECO:0007669"/>
    <property type="project" value="UniProtKB-SubCell"/>
</dbReference>
<comment type="cofactor">
    <cofactor evidence="9">
        <name>a divalent metal cation</name>
        <dbReference type="ChEBI" id="CHEBI:60240"/>
    </cofactor>
    <text evidence="9">Binds 1 divalent metal cation per subunit.</text>
</comment>
<dbReference type="Proteomes" id="UP000178724">
    <property type="component" value="Unassembled WGS sequence"/>
</dbReference>
<keyword evidence="8 9" id="KW-0378">Hydrolase</keyword>
<feature type="binding site" evidence="9">
    <location>
        <position position="14"/>
    </location>
    <ligand>
        <name>a divalent metal cation</name>
        <dbReference type="ChEBI" id="CHEBI:60240"/>
    </ligand>
</feature>
<feature type="domain" description="Survival protein SurE-like phosphatase/nucleotidase" evidence="10">
    <location>
        <begin position="9"/>
        <end position="188"/>
    </location>
</feature>
<dbReference type="InterPro" id="IPR036523">
    <property type="entry name" value="SurE-like_sf"/>
</dbReference>
<dbReference type="NCBIfam" id="TIGR00087">
    <property type="entry name" value="surE"/>
    <property type="match status" value="1"/>
</dbReference>
<dbReference type="HAMAP" id="MF_00060">
    <property type="entry name" value="SurE"/>
    <property type="match status" value="1"/>
</dbReference>
<evidence type="ECO:0000256" key="7">
    <source>
        <dbReference type="ARBA" id="ARBA00022741"/>
    </source>
</evidence>
<dbReference type="NCBIfam" id="NF001490">
    <property type="entry name" value="PRK00346.1-4"/>
    <property type="match status" value="1"/>
</dbReference>
<feature type="binding site" evidence="9">
    <location>
        <position position="45"/>
    </location>
    <ligand>
        <name>a divalent metal cation</name>
        <dbReference type="ChEBI" id="CHEBI:60240"/>
    </ligand>
</feature>
<keyword evidence="5 9" id="KW-0963">Cytoplasm</keyword>
<comment type="caution">
    <text evidence="11">The sequence shown here is derived from an EMBL/GenBank/DDBJ whole genome shotgun (WGS) entry which is preliminary data.</text>
</comment>
<dbReference type="EC" id="3.1.3.5" evidence="9"/>
<evidence type="ECO:0000256" key="9">
    <source>
        <dbReference type="HAMAP-Rule" id="MF_00060"/>
    </source>
</evidence>
<comment type="cofactor">
    <cofactor evidence="2">
        <name>Mg(2+)</name>
        <dbReference type="ChEBI" id="CHEBI:18420"/>
    </cofactor>
</comment>
<evidence type="ECO:0000256" key="3">
    <source>
        <dbReference type="ARBA" id="ARBA00004496"/>
    </source>
</evidence>
<evidence type="ECO:0000313" key="11">
    <source>
        <dbReference type="EMBL" id="OGB89307.1"/>
    </source>
</evidence>
<dbReference type="Pfam" id="PF01975">
    <property type="entry name" value="SurE"/>
    <property type="match status" value="1"/>
</dbReference>
<reference evidence="11 12" key="1">
    <citation type="journal article" date="2016" name="Nat. Commun.">
        <title>Thousands of microbial genomes shed light on interconnected biogeochemical processes in an aquifer system.</title>
        <authorList>
            <person name="Anantharaman K."/>
            <person name="Brown C.T."/>
            <person name="Hug L.A."/>
            <person name="Sharon I."/>
            <person name="Castelle C.J."/>
            <person name="Probst A.J."/>
            <person name="Thomas B.C."/>
            <person name="Singh A."/>
            <person name="Wilkins M.J."/>
            <person name="Karaoz U."/>
            <person name="Brodie E.L."/>
            <person name="Williams K.H."/>
            <person name="Hubbard S.S."/>
            <person name="Banfield J.F."/>
        </authorList>
    </citation>
    <scope>NUCLEOTIDE SEQUENCE [LARGE SCALE GENOMIC DNA]</scope>
</reference>
<dbReference type="Gene3D" id="3.40.1210.10">
    <property type="entry name" value="Survival protein SurE-like phosphatase/nucleotidase"/>
    <property type="match status" value="1"/>
</dbReference>
<accession>A0A1F4Q095</accession>
<comment type="similarity">
    <text evidence="4 9">Belongs to the SurE nucleotidase family.</text>
</comment>
<dbReference type="InterPro" id="IPR030048">
    <property type="entry name" value="SurE"/>
</dbReference>
<evidence type="ECO:0000256" key="2">
    <source>
        <dbReference type="ARBA" id="ARBA00001946"/>
    </source>
</evidence>
<evidence type="ECO:0000256" key="5">
    <source>
        <dbReference type="ARBA" id="ARBA00022490"/>
    </source>
</evidence>
<feature type="binding site" evidence="9">
    <location>
        <position position="97"/>
    </location>
    <ligand>
        <name>a divalent metal cation</name>
        <dbReference type="ChEBI" id="CHEBI:60240"/>
    </ligand>
</feature>
<dbReference type="NCBIfam" id="NF001492">
    <property type="entry name" value="PRK00346.2-2"/>
    <property type="match status" value="1"/>
</dbReference>
<dbReference type="GO" id="GO:0004309">
    <property type="term" value="F:exopolyphosphatase activity"/>
    <property type="evidence" value="ECO:0007669"/>
    <property type="project" value="TreeGrafter"/>
</dbReference>
<dbReference type="PANTHER" id="PTHR30457">
    <property type="entry name" value="5'-NUCLEOTIDASE SURE"/>
    <property type="match status" value="1"/>
</dbReference>
<name>A0A1F4Q095_UNCSA</name>
<dbReference type="PANTHER" id="PTHR30457:SF12">
    <property type="entry name" value="5'_3'-NUCLEOTIDASE SURE"/>
    <property type="match status" value="1"/>
</dbReference>
<dbReference type="AlphaFoldDB" id="A0A1F4Q095"/>
<evidence type="ECO:0000256" key="6">
    <source>
        <dbReference type="ARBA" id="ARBA00022723"/>
    </source>
</evidence>
<dbReference type="FunFam" id="3.40.1210.10:FF:000001">
    <property type="entry name" value="5'/3'-nucleotidase SurE"/>
    <property type="match status" value="1"/>
</dbReference>
<keyword evidence="7 9" id="KW-0547">Nucleotide-binding</keyword>
<comment type="function">
    <text evidence="9">Nucleotidase that shows phosphatase activity on nucleoside 5'-monophosphates.</text>
</comment>
<dbReference type="InterPro" id="IPR002828">
    <property type="entry name" value="SurE-like_Pase/nucleotidase"/>
</dbReference>
<evidence type="ECO:0000313" key="12">
    <source>
        <dbReference type="Proteomes" id="UP000178724"/>
    </source>
</evidence>
<organism evidence="11 12">
    <name type="scientific">candidate division WOR-1 bacterium RIFCSPHIGHO2_01_FULL_53_15</name>
    <dbReference type="NCBI Taxonomy" id="1802564"/>
    <lineage>
        <taxon>Bacteria</taxon>
        <taxon>Bacillati</taxon>
        <taxon>Saganbacteria</taxon>
    </lineage>
</organism>
<evidence type="ECO:0000259" key="10">
    <source>
        <dbReference type="Pfam" id="PF01975"/>
    </source>
</evidence>
<sequence>MIRKRKPRILLTNDDGISAAGIQALYKAVKGIGDVTIVAPDSERSAVGHAITLSDPLRVNQLDKNIYSTTGTPADCVKLAVRAILKQKPDLVISGINLGPNTGFSVLYSGTVSGATEGVILGIPSMAISLGTFTKPDYTFAAQFARKIALMVIKKGLPKGILLNVNVPAVVKSKVKGVKITRQSKRAFIEKFDKRTDPHGRIYYWLSGEVIDLEGEQDSDIDAINQGYVSITPLHCDMTEYAMMEQIKEWYKSK</sequence>
<dbReference type="SUPFAM" id="SSF64167">
    <property type="entry name" value="SurE-like"/>
    <property type="match status" value="1"/>
</dbReference>
<evidence type="ECO:0000256" key="8">
    <source>
        <dbReference type="ARBA" id="ARBA00022801"/>
    </source>
</evidence>
<dbReference type="GO" id="GO:0008254">
    <property type="term" value="F:3'-nucleotidase activity"/>
    <property type="evidence" value="ECO:0007669"/>
    <property type="project" value="TreeGrafter"/>
</dbReference>
<gene>
    <name evidence="9" type="primary">surE</name>
    <name evidence="11" type="ORF">A2625_03980</name>
</gene>
<evidence type="ECO:0000256" key="4">
    <source>
        <dbReference type="ARBA" id="ARBA00011062"/>
    </source>
</evidence>
<protein>
    <recommendedName>
        <fullName evidence="9">5'-nucleotidase SurE</fullName>
        <ecNumber evidence="9">3.1.3.5</ecNumber>
    </recommendedName>
    <alternativeName>
        <fullName evidence="9">Nucleoside 5'-monophosphate phosphohydrolase</fullName>
    </alternativeName>
</protein>
<comment type="subcellular location">
    <subcellularLocation>
        <location evidence="3 9">Cytoplasm</location>
    </subcellularLocation>
</comment>
<keyword evidence="6 9" id="KW-0479">Metal-binding</keyword>
<evidence type="ECO:0000256" key="1">
    <source>
        <dbReference type="ARBA" id="ARBA00000815"/>
    </source>
</evidence>
<dbReference type="GO" id="GO:0046872">
    <property type="term" value="F:metal ion binding"/>
    <property type="evidence" value="ECO:0007669"/>
    <property type="project" value="UniProtKB-UniRule"/>
</dbReference>
<dbReference type="GO" id="GO:0000166">
    <property type="term" value="F:nucleotide binding"/>
    <property type="evidence" value="ECO:0007669"/>
    <property type="project" value="UniProtKB-KW"/>
</dbReference>
<proteinExistence type="inferred from homology"/>
<feature type="binding site" evidence="9">
    <location>
        <position position="15"/>
    </location>
    <ligand>
        <name>a divalent metal cation</name>
        <dbReference type="ChEBI" id="CHEBI:60240"/>
    </ligand>
</feature>
<comment type="catalytic activity">
    <reaction evidence="1 9">
        <text>a ribonucleoside 5'-phosphate + H2O = a ribonucleoside + phosphate</text>
        <dbReference type="Rhea" id="RHEA:12484"/>
        <dbReference type="ChEBI" id="CHEBI:15377"/>
        <dbReference type="ChEBI" id="CHEBI:18254"/>
        <dbReference type="ChEBI" id="CHEBI:43474"/>
        <dbReference type="ChEBI" id="CHEBI:58043"/>
        <dbReference type="EC" id="3.1.3.5"/>
    </reaction>
</comment>
<dbReference type="GO" id="GO:0008253">
    <property type="term" value="F:5'-nucleotidase activity"/>
    <property type="evidence" value="ECO:0007669"/>
    <property type="project" value="UniProtKB-UniRule"/>
</dbReference>